<dbReference type="EMBL" id="CP157484">
    <property type="protein sequence ID" value="XBO39573.1"/>
    <property type="molecule type" value="Genomic_DNA"/>
</dbReference>
<keyword evidence="1" id="KW-1133">Transmembrane helix</keyword>
<feature type="transmembrane region" description="Helical" evidence="1">
    <location>
        <begin position="111"/>
        <end position="129"/>
    </location>
</feature>
<evidence type="ECO:0000313" key="2">
    <source>
        <dbReference type="EMBL" id="XBO39573.1"/>
    </source>
</evidence>
<name>A0AAU7JH32_9HYPH</name>
<reference evidence="2" key="1">
    <citation type="submission" date="2024-05" db="EMBL/GenBank/DDBJ databases">
        <authorList>
            <person name="Kim S."/>
            <person name="Heo J."/>
            <person name="Choi H."/>
            <person name="Choi Y."/>
            <person name="Kwon S.-W."/>
            <person name="Kim Y."/>
        </authorList>
    </citation>
    <scope>NUCLEOTIDE SEQUENCE</scope>
    <source>
        <strain evidence="2">KACC 23698</strain>
    </source>
</reference>
<sequence length="136" mass="14853">MKRAIILYLCAAAVMLPLDLAWLSIVARKFYVEQIGALLLDKPNLPVAAAFYLLYVVGIVIFAMMPAVRSGQWTDAALYGALFGFFAYATYDLTNWATLRGYTPAMALVDIAWGATVTAVSATVAYLLARRFADLS</sequence>
<dbReference type="InterPro" id="IPR018687">
    <property type="entry name" value="DUF2177_membr"/>
</dbReference>
<gene>
    <name evidence="2" type="ORF">ABEG18_01955</name>
</gene>
<keyword evidence="1" id="KW-0812">Transmembrane</keyword>
<accession>A0AAU7JH32</accession>
<dbReference type="AlphaFoldDB" id="A0AAU7JH32"/>
<keyword evidence="1" id="KW-0472">Membrane</keyword>
<feature type="transmembrane region" description="Helical" evidence="1">
    <location>
        <begin position="76"/>
        <end position="91"/>
    </location>
</feature>
<dbReference type="RefSeq" id="WP_406856417.1">
    <property type="nucleotide sequence ID" value="NZ_CP157484.1"/>
</dbReference>
<feature type="transmembrane region" description="Helical" evidence="1">
    <location>
        <begin position="45"/>
        <end position="64"/>
    </location>
</feature>
<proteinExistence type="predicted"/>
<dbReference type="Pfam" id="PF09945">
    <property type="entry name" value="DUF2177"/>
    <property type="match status" value="1"/>
</dbReference>
<protein>
    <submittedName>
        <fullName evidence="2">DUF2177 family protein</fullName>
    </submittedName>
</protein>
<organism evidence="2">
    <name type="scientific">Alsobacter sp. KACC 23698</name>
    <dbReference type="NCBI Taxonomy" id="3149229"/>
    <lineage>
        <taxon>Bacteria</taxon>
        <taxon>Pseudomonadati</taxon>
        <taxon>Pseudomonadota</taxon>
        <taxon>Alphaproteobacteria</taxon>
        <taxon>Hyphomicrobiales</taxon>
        <taxon>Alsobacteraceae</taxon>
        <taxon>Alsobacter</taxon>
    </lineage>
</organism>
<evidence type="ECO:0000256" key="1">
    <source>
        <dbReference type="SAM" id="Phobius"/>
    </source>
</evidence>